<dbReference type="AlphaFoldDB" id="A0A074YLD2"/>
<protein>
    <submittedName>
        <fullName evidence="1">Uncharacterized protein</fullName>
    </submittedName>
</protein>
<dbReference type="RefSeq" id="XP_013347087.1">
    <property type="nucleotide sequence ID" value="XM_013491633.1"/>
</dbReference>
<evidence type="ECO:0000313" key="1">
    <source>
        <dbReference type="EMBL" id="KEQ98510.1"/>
    </source>
</evidence>
<dbReference type="EMBL" id="KL584752">
    <property type="protein sequence ID" value="KEQ98510.1"/>
    <property type="molecule type" value="Genomic_DNA"/>
</dbReference>
<keyword evidence="2" id="KW-1185">Reference proteome</keyword>
<proteinExistence type="predicted"/>
<accession>A0A074YLD2</accession>
<gene>
    <name evidence="1" type="ORF">AUEXF2481DRAFT_491761</name>
</gene>
<organism evidence="1 2">
    <name type="scientific">Aureobasidium subglaciale (strain EXF-2481)</name>
    <name type="common">Aureobasidium pullulans var. subglaciale</name>
    <dbReference type="NCBI Taxonomy" id="1043005"/>
    <lineage>
        <taxon>Eukaryota</taxon>
        <taxon>Fungi</taxon>
        <taxon>Dikarya</taxon>
        <taxon>Ascomycota</taxon>
        <taxon>Pezizomycotina</taxon>
        <taxon>Dothideomycetes</taxon>
        <taxon>Dothideomycetidae</taxon>
        <taxon>Dothideales</taxon>
        <taxon>Saccotheciaceae</taxon>
        <taxon>Aureobasidium</taxon>
    </lineage>
</organism>
<reference evidence="1 2" key="1">
    <citation type="journal article" date="2014" name="BMC Genomics">
        <title>Genome sequencing of four Aureobasidium pullulans varieties: biotechnological potential, stress tolerance, and description of new species.</title>
        <authorList>
            <person name="Gostin Ar C."/>
            <person name="Ohm R.A."/>
            <person name="Kogej T."/>
            <person name="Sonjak S."/>
            <person name="Turk M."/>
            <person name="Zajc J."/>
            <person name="Zalar P."/>
            <person name="Grube M."/>
            <person name="Sun H."/>
            <person name="Han J."/>
            <person name="Sharma A."/>
            <person name="Chiniquy J."/>
            <person name="Ngan C.Y."/>
            <person name="Lipzen A."/>
            <person name="Barry K."/>
            <person name="Grigoriev I.V."/>
            <person name="Gunde-Cimerman N."/>
        </authorList>
    </citation>
    <scope>NUCLEOTIDE SEQUENCE [LARGE SCALE GENOMIC DNA]</scope>
    <source>
        <strain evidence="1 2">EXF-2481</strain>
    </source>
</reference>
<sequence length="91" mass="10235">MAVFRVSFFFGSCLSDEVDETMGIDLLLFLDYPDLMDGENYILLSLSLCICAEVSLLSDSKKSLLRALYVLHVNYQCLTGTTRLSPDRPCQ</sequence>
<evidence type="ECO:0000313" key="2">
    <source>
        <dbReference type="Proteomes" id="UP000030641"/>
    </source>
</evidence>
<dbReference type="HOGENOM" id="CLU_2426663_0_0_1"/>
<dbReference type="InParanoid" id="A0A074YLD2"/>
<dbReference type="Proteomes" id="UP000030641">
    <property type="component" value="Unassembled WGS sequence"/>
</dbReference>
<dbReference type="GeneID" id="25368581"/>
<name>A0A074YLD2_AURSE</name>